<dbReference type="OrthoDB" id="5409353at2759"/>
<feature type="region of interest" description="Disordered" evidence="1">
    <location>
        <begin position="331"/>
        <end position="373"/>
    </location>
</feature>
<keyword evidence="6" id="KW-1185">Reference proteome</keyword>
<sequence>MHFSQLGAAATLAALTQAFLLPPTISSADKDVVNSLPFDAAAAANGRVLEIECPGCPVEITNIQGETKAAASEVESALRLNFSLSHKDADALMLNGLQIYPIDPRSQNLLVPLTADQLVKSSSGTWDYAAHPNLGYSFSVVHPVHASDDDQLDIVTLHLEINEVSNTFIDGIPSVDIKLLETPSGKLMIGDATVSPARPSASVPAKAGEECRTVLCKWRAIVADRLSKLKGCAGRMRPHQGQTMKPAADHDNSHHHHGHSRPRPYETHRAHHHHRHNGFAQFIRAIILRVFIPVMIGVVVGVTASAVGMVVGHIAIFTWRALFRRGQSPAYSRVQEEEAASEDEGHDETKSFLQHQDAPPVYEEAVAGEKASE</sequence>
<keyword evidence="2" id="KW-0472">Membrane</keyword>
<dbReference type="RefSeq" id="XP_024725548.1">
    <property type="nucleotide sequence ID" value="XM_024863418.1"/>
</dbReference>
<evidence type="ECO:0000256" key="2">
    <source>
        <dbReference type="SAM" id="Phobius"/>
    </source>
</evidence>
<keyword evidence="2" id="KW-0812">Transmembrane</keyword>
<dbReference type="PANTHER" id="PTHR40622">
    <property type="match status" value="1"/>
</dbReference>
<evidence type="ECO:0000256" key="1">
    <source>
        <dbReference type="SAM" id="MobiDB-lite"/>
    </source>
</evidence>
<dbReference type="InParanoid" id="A0A2T3BFB8"/>
<dbReference type="Pfam" id="PF24854">
    <property type="entry name" value="DUF7728"/>
    <property type="match status" value="1"/>
</dbReference>
<evidence type="ECO:0000256" key="3">
    <source>
        <dbReference type="SAM" id="SignalP"/>
    </source>
</evidence>
<reference evidence="5 6" key="1">
    <citation type="journal article" date="2018" name="New Phytol.">
        <title>Comparative genomics and transcriptomics depict ericoid mycorrhizal fungi as versatile saprotrophs and plant mutualists.</title>
        <authorList>
            <person name="Martino E."/>
            <person name="Morin E."/>
            <person name="Grelet G.A."/>
            <person name="Kuo A."/>
            <person name="Kohler A."/>
            <person name="Daghino S."/>
            <person name="Barry K.W."/>
            <person name="Cichocki N."/>
            <person name="Clum A."/>
            <person name="Dockter R.B."/>
            <person name="Hainaut M."/>
            <person name="Kuo R.C."/>
            <person name="LaButti K."/>
            <person name="Lindahl B.D."/>
            <person name="Lindquist E.A."/>
            <person name="Lipzen A."/>
            <person name="Khouja H.R."/>
            <person name="Magnuson J."/>
            <person name="Murat C."/>
            <person name="Ohm R.A."/>
            <person name="Singer S.W."/>
            <person name="Spatafora J.W."/>
            <person name="Wang M."/>
            <person name="Veneault-Fourrey C."/>
            <person name="Henrissat B."/>
            <person name="Grigoriev I.V."/>
            <person name="Martin F.M."/>
            <person name="Perotto S."/>
        </authorList>
    </citation>
    <scope>NUCLEOTIDE SEQUENCE [LARGE SCALE GENOMIC DNA]</scope>
    <source>
        <strain evidence="5 6">ATCC 22711</strain>
    </source>
</reference>
<feature type="compositionally biased region" description="Acidic residues" evidence="1">
    <location>
        <begin position="337"/>
        <end position="346"/>
    </location>
</feature>
<dbReference type="EMBL" id="KZ679006">
    <property type="protein sequence ID" value="PSS28023.1"/>
    <property type="molecule type" value="Genomic_DNA"/>
</dbReference>
<accession>A0A2T3BFB8</accession>
<proteinExistence type="predicted"/>
<dbReference type="GeneID" id="36571499"/>
<organism evidence="5 6">
    <name type="scientific">Amorphotheca resinae ATCC 22711</name>
    <dbReference type="NCBI Taxonomy" id="857342"/>
    <lineage>
        <taxon>Eukaryota</taxon>
        <taxon>Fungi</taxon>
        <taxon>Dikarya</taxon>
        <taxon>Ascomycota</taxon>
        <taxon>Pezizomycotina</taxon>
        <taxon>Leotiomycetes</taxon>
        <taxon>Helotiales</taxon>
        <taxon>Amorphothecaceae</taxon>
        <taxon>Amorphotheca</taxon>
    </lineage>
</organism>
<evidence type="ECO:0000313" key="5">
    <source>
        <dbReference type="EMBL" id="PSS28023.1"/>
    </source>
</evidence>
<evidence type="ECO:0000259" key="4">
    <source>
        <dbReference type="Pfam" id="PF24854"/>
    </source>
</evidence>
<dbReference type="InterPro" id="IPR056145">
    <property type="entry name" value="DUF7728"/>
</dbReference>
<feature type="compositionally biased region" description="Basic residues" evidence="1">
    <location>
        <begin position="253"/>
        <end position="262"/>
    </location>
</feature>
<keyword evidence="3" id="KW-0732">Signal</keyword>
<feature type="chain" id="PRO_5015424107" description="DUF7728 domain-containing protein" evidence="3">
    <location>
        <begin position="19"/>
        <end position="373"/>
    </location>
</feature>
<feature type="signal peptide" evidence="3">
    <location>
        <begin position="1"/>
        <end position="18"/>
    </location>
</feature>
<feature type="domain" description="DUF7728" evidence="4">
    <location>
        <begin position="45"/>
        <end position="196"/>
    </location>
</feature>
<gene>
    <name evidence="5" type="ORF">M430DRAFT_162109</name>
</gene>
<keyword evidence="2" id="KW-1133">Transmembrane helix</keyword>
<name>A0A2T3BFB8_AMORE</name>
<evidence type="ECO:0000313" key="6">
    <source>
        <dbReference type="Proteomes" id="UP000241818"/>
    </source>
</evidence>
<dbReference type="PANTHER" id="PTHR40622:SF1">
    <property type="match status" value="1"/>
</dbReference>
<protein>
    <recommendedName>
        <fullName evidence="4">DUF7728 domain-containing protein</fullName>
    </recommendedName>
</protein>
<feature type="transmembrane region" description="Helical" evidence="2">
    <location>
        <begin position="290"/>
        <end position="323"/>
    </location>
</feature>
<dbReference type="AlphaFoldDB" id="A0A2T3BFB8"/>
<feature type="region of interest" description="Disordered" evidence="1">
    <location>
        <begin position="234"/>
        <end position="273"/>
    </location>
</feature>
<dbReference type="Proteomes" id="UP000241818">
    <property type="component" value="Unassembled WGS sequence"/>
</dbReference>